<proteinExistence type="predicted"/>
<evidence type="ECO:0000256" key="1">
    <source>
        <dbReference type="SAM" id="MobiDB-lite"/>
    </source>
</evidence>
<evidence type="ECO:0000313" key="2">
    <source>
        <dbReference type="EMBL" id="KAF6405062.1"/>
    </source>
</evidence>
<dbReference type="AlphaFoldDB" id="A0A7J8C2I8"/>
<dbReference type="EMBL" id="JACASE010000015">
    <property type="protein sequence ID" value="KAF6405062.1"/>
    <property type="molecule type" value="Genomic_DNA"/>
</dbReference>
<feature type="compositionally biased region" description="Polar residues" evidence="1">
    <location>
        <begin position="137"/>
        <end position="146"/>
    </location>
</feature>
<sequence length="146" mass="16240">MLSCNVILSHFHQEPESISLTPLNLGGLVTALSNRRTELSLYQFQAYLLTGLVASQCFLLEASHHVRQVITSGQEGCEKPKPCRRASQDETPYKERQNKEHQGIRYMNEEVILEVDPPAPAAPGNIIRMRGKPSAKSFPSSSLPKP</sequence>
<accession>A0A7J8C2I8</accession>
<reference evidence="2 3" key="1">
    <citation type="journal article" date="2020" name="Nature">
        <title>Six reference-quality genomes reveal evolution of bat adaptations.</title>
        <authorList>
            <person name="Jebb D."/>
            <person name="Huang Z."/>
            <person name="Pippel M."/>
            <person name="Hughes G.M."/>
            <person name="Lavrichenko K."/>
            <person name="Devanna P."/>
            <person name="Winkler S."/>
            <person name="Jermiin L.S."/>
            <person name="Skirmuntt E.C."/>
            <person name="Katzourakis A."/>
            <person name="Burkitt-Gray L."/>
            <person name="Ray D.A."/>
            <person name="Sullivan K.A.M."/>
            <person name="Roscito J.G."/>
            <person name="Kirilenko B.M."/>
            <person name="Davalos L.M."/>
            <person name="Corthals A.P."/>
            <person name="Power M.L."/>
            <person name="Jones G."/>
            <person name="Ransome R.D."/>
            <person name="Dechmann D.K.N."/>
            <person name="Locatelli A.G."/>
            <person name="Puechmaille S.J."/>
            <person name="Fedrigo O."/>
            <person name="Jarvis E.D."/>
            <person name="Hiller M."/>
            <person name="Vernes S.C."/>
            <person name="Myers E.W."/>
            <person name="Teeling E.C."/>
        </authorList>
    </citation>
    <scope>NUCLEOTIDE SEQUENCE [LARGE SCALE GENOMIC DNA]</scope>
    <source>
        <strain evidence="2">MRouAeg1</strain>
        <tissue evidence="2">Muscle</tissue>
    </source>
</reference>
<feature type="region of interest" description="Disordered" evidence="1">
    <location>
        <begin position="73"/>
        <end position="101"/>
    </location>
</feature>
<dbReference type="Proteomes" id="UP000593571">
    <property type="component" value="Unassembled WGS sequence"/>
</dbReference>
<evidence type="ECO:0000313" key="3">
    <source>
        <dbReference type="Proteomes" id="UP000593571"/>
    </source>
</evidence>
<organism evidence="2 3">
    <name type="scientific">Rousettus aegyptiacus</name>
    <name type="common">Egyptian fruit bat</name>
    <name type="synonym">Pteropus aegyptiacus</name>
    <dbReference type="NCBI Taxonomy" id="9407"/>
    <lineage>
        <taxon>Eukaryota</taxon>
        <taxon>Metazoa</taxon>
        <taxon>Chordata</taxon>
        <taxon>Craniata</taxon>
        <taxon>Vertebrata</taxon>
        <taxon>Euteleostomi</taxon>
        <taxon>Mammalia</taxon>
        <taxon>Eutheria</taxon>
        <taxon>Laurasiatheria</taxon>
        <taxon>Chiroptera</taxon>
        <taxon>Yinpterochiroptera</taxon>
        <taxon>Pteropodoidea</taxon>
        <taxon>Pteropodidae</taxon>
        <taxon>Rousettinae</taxon>
        <taxon>Rousettus</taxon>
    </lineage>
</organism>
<feature type="compositionally biased region" description="Basic and acidic residues" evidence="1">
    <location>
        <begin position="76"/>
        <end position="101"/>
    </location>
</feature>
<feature type="region of interest" description="Disordered" evidence="1">
    <location>
        <begin position="117"/>
        <end position="146"/>
    </location>
</feature>
<keyword evidence="3" id="KW-1185">Reference proteome</keyword>
<name>A0A7J8C2I8_ROUAE</name>
<comment type="caution">
    <text evidence="2">The sequence shown here is derived from an EMBL/GenBank/DDBJ whole genome shotgun (WGS) entry which is preliminary data.</text>
</comment>
<gene>
    <name evidence="2" type="ORF">HJG63_009377</name>
</gene>
<protein>
    <submittedName>
        <fullName evidence="2">Uncharacterized protein</fullName>
    </submittedName>
</protein>